<dbReference type="RefSeq" id="WP_092668590.1">
    <property type="nucleotide sequence ID" value="NZ_FOXS01000001.1"/>
</dbReference>
<dbReference type="InterPro" id="IPR000595">
    <property type="entry name" value="cNMP-bd_dom"/>
</dbReference>
<accession>A0A1I5TIZ6</accession>
<organism evidence="2 3">
    <name type="scientific">Hymenobacter arizonensis</name>
    <name type="common">Siccationidurans arizonensis</name>
    <dbReference type="NCBI Taxonomy" id="1227077"/>
    <lineage>
        <taxon>Bacteria</taxon>
        <taxon>Pseudomonadati</taxon>
        <taxon>Bacteroidota</taxon>
        <taxon>Cytophagia</taxon>
        <taxon>Cytophagales</taxon>
        <taxon>Hymenobacteraceae</taxon>
        <taxon>Hymenobacter</taxon>
    </lineage>
</organism>
<keyword evidence="2" id="KW-0808">Transferase</keyword>
<keyword evidence="3" id="KW-1185">Reference proteome</keyword>
<evidence type="ECO:0000259" key="1">
    <source>
        <dbReference type="Pfam" id="PF00027"/>
    </source>
</evidence>
<dbReference type="AlphaFoldDB" id="A0A1I5TIZ6"/>
<dbReference type="InterPro" id="IPR014710">
    <property type="entry name" value="RmlC-like_jellyroll"/>
</dbReference>
<reference evidence="3" key="1">
    <citation type="submission" date="2016-10" db="EMBL/GenBank/DDBJ databases">
        <authorList>
            <person name="Varghese N."/>
            <person name="Submissions S."/>
        </authorList>
    </citation>
    <scope>NUCLEOTIDE SEQUENCE [LARGE SCALE GENOMIC DNA]</scope>
    <source>
        <strain evidence="3">OR362-8,ATCC BAA-1266,JCM 13504</strain>
    </source>
</reference>
<dbReference type="SUPFAM" id="SSF51206">
    <property type="entry name" value="cAMP-binding domain-like"/>
    <property type="match status" value="1"/>
</dbReference>
<protein>
    <submittedName>
        <fullName evidence="2">cAMP-binding domain of CRP or a regulatory subunit of cAMP-dependent protein kinases</fullName>
    </submittedName>
</protein>
<name>A0A1I5TIZ6_HYMAR</name>
<dbReference type="Gene3D" id="2.60.120.10">
    <property type="entry name" value="Jelly Rolls"/>
    <property type="match status" value="1"/>
</dbReference>
<evidence type="ECO:0000313" key="3">
    <source>
        <dbReference type="Proteomes" id="UP000199029"/>
    </source>
</evidence>
<proteinExistence type="predicted"/>
<gene>
    <name evidence="2" type="ORF">SAMN04515668_0495</name>
</gene>
<evidence type="ECO:0000313" key="2">
    <source>
        <dbReference type="EMBL" id="SFP83042.1"/>
    </source>
</evidence>
<dbReference type="Proteomes" id="UP000199029">
    <property type="component" value="Unassembled WGS sequence"/>
</dbReference>
<dbReference type="CDD" id="cd00038">
    <property type="entry name" value="CAP_ED"/>
    <property type="match status" value="1"/>
</dbReference>
<feature type="domain" description="Cyclic nucleotide-binding" evidence="1">
    <location>
        <begin position="39"/>
        <end position="123"/>
    </location>
</feature>
<keyword evidence="2" id="KW-0418">Kinase</keyword>
<dbReference type="GO" id="GO:0016301">
    <property type="term" value="F:kinase activity"/>
    <property type="evidence" value="ECO:0007669"/>
    <property type="project" value="UniProtKB-KW"/>
</dbReference>
<dbReference type="Pfam" id="PF00027">
    <property type="entry name" value="cNMP_binding"/>
    <property type="match status" value="1"/>
</dbReference>
<dbReference type="InterPro" id="IPR018490">
    <property type="entry name" value="cNMP-bd_dom_sf"/>
</dbReference>
<dbReference type="EMBL" id="FOXS01000001">
    <property type="protein sequence ID" value="SFP83042.1"/>
    <property type="molecule type" value="Genomic_DNA"/>
</dbReference>
<sequence length="200" mass="22722">MLPSLPESALRLRQHLTQFAPLSDDDWNLLEPHLRLVPLARHAVFAEQGRVAADVGFVLEGMFRQYYTKDGEERTSYFFFEEQLMGAYFSSLTGRPSLVTIEALSTGCCLTFPYAVLADLFDQRMAWQQFGRRFAEYLAVGLEERMVSLLLLSPAERYEALLVSGNPNILARVPQHYIANFLGVTPVSLSRIRNRTSRGQ</sequence>
<dbReference type="OrthoDB" id="663011at2"/>
<dbReference type="STRING" id="1227077.SAMN04515668_0495"/>